<reference evidence="5" key="2">
    <citation type="submission" date="2021-04" db="EMBL/GenBank/DDBJ databases">
        <authorList>
            <person name="Gilroy R."/>
        </authorList>
    </citation>
    <scope>NUCLEOTIDE SEQUENCE</scope>
    <source>
        <strain evidence="5">378</strain>
    </source>
</reference>
<dbReference type="GO" id="GO:0140662">
    <property type="term" value="F:ATP-dependent protein folding chaperone"/>
    <property type="evidence" value="ECO:0007669"/>
    <property type="project" value="InterPro"/>
</dbReference>
<dbReference type="InterPro" id="IPR013126">
    <property type="entry name" value="Hsp_70_fam"/>
</dbReference>
<keyword evidence="4" id="KW-0175">Coiled coil</keyword>
<evidence type="ECO:0000256" key="4">
    <source>
        <dbReference type="SAM" id="Coils"/>
    </source>
</evidence>
<evidence type="ECO:0000256" key="1">
    <source>
        <dbReference type="ARBA" id="ARBA00007381"/>
    </source>
</evidence>
<dbReference type="EMBL" id="JAHLFE010000083">
    <property type="protein sequence ID" value="MBU3844078.1"/>
    <property type="molecule type" value="Genomic_DNA"/>
</dbReference>
<dbReference type="InterPro" id="IPR018181">
    <property type="entry name" value="Heat_shock_70_CS"/>
</dbReference>
<proteinExistence type="inferred from homology"/>
<keyword evidence="3" id="KW-0067">ATP-binding</keyword>
<dbReference type="Pfam" id="PF00012">
    <property type="entry name" value="HSP70"/>
    <property type="match status" value="1"/>
</dbReference>
<dbReference type="GO" id="GO:0005524">
    <property type="term" value="F:ATP binding"/>
    <property type="evidence" value="ECO:0007669"/>
    <property type="project" value="UniProtKB-KW"/>
</dbReference>
<dbReference type="Gene3D" id="3.90.640.10">
    <property type="entry name" value="Actin, Chain A, domain 4"/>
    <property type="match status" value="1"/>
</dbReference>
<dbReference type="PRINTS" id="PR00301">
    <property type="entry name" value="HEATSHOCK70"/>
</dbReference>
<sequence>MSRIKFDYGIDLGTTNSSIARMENGAAVIQKTKNLMDTMPSCVYFAQNRKGEKSIRVGSKAKDSRASDALKALNDGSDYEEFGYIEFKREMGSDKHYSNAHMPKAFYTPEELSAEVLKELKSFVNDEQVSAVVITVPAMFTATQKEATMKAAQLAGFRQCELLQEPIAACMAYGLSVNQKDGRWLVFDFGGGTFDAALVKVEDGILTVHDTEGDNYLGGKNLDEDVINKILLPYLHYQYNLESLDYDEVKAHNINEVLKGIAEEIRVELSFTDSYDYSSYDRSMSLGEDDDGEEMEIDLTVTNDELREAIAPHYQKAIDICKNLLARNHLSGDQLSSLILVGGPTYSPMLRDMLREQLTPNVDTNTNPMTAVATGAALYASTLDVAADNILEKAHEQKDAVFLNVSYESTSVGTSEWVAVSLDPQKSAAGTPKEVSIVVERADGIWTSDKITVNDKGNVVEVSLKDGVPNFFKIKAYDALGNSVNVQPNEFTIIQGIKVSSAPLPYNIGISIYDPVKECGVFKPVKGLEKNKPLPATGILGDRRTTQVLCPGRASDILLIPVYQAPLDAEGFSTDFHTKIGAVSITGDEVDRDIAADSPVDITIKVDKSEMMSLEVFFPNQDLTIKKELSLSGRQSQDDAVQRTMQLISRAEDMLDKLKDAKVDARDLEAQLHGIQEQIESSADAMRDLSNIKTLLFKIEKRTEQNQFKMIKDRLDSILTEIIKQLGESPAPEHKRALDDLLQGRDIAERDHDVTTMRLLFDKALGLFSDLNQDKQALAALAFLIRDYDLSTCTDVDRAKALIMEAMLMICEKHPAKDDAMVDRARHIFIELIDLNPAVKERMMSSTETGGLLK</sequence>
<dbReference type="PROSITE" id="PS00297">
    <property type="entry name" value="HSP70_1"/>
    <property type="match status" value="1"/>
</dbReference>
<protein>
    <submittedName>
        <fullName evidence="5">Hsp70 family protein</fullName>
    </submittedName>
</protein>
<comment type="similarity">
    <text evidence="1">Belongs to the heat shock protein 70 family.</text>
</comment>
<dbReference type="SUPFAM" id="SSF53067">
    <property type="entry name" value="Actin-like ATPase domain"/>
    <property type="match status" value="2"/>
</dbReference>
<evidence type="ECO:0000313" key="6">
    <source>
        <dbReference type="Proteomes" id="UP000733611"/>
    </source>
</evidence>
<dbReference type="InterPro" id="IPR043129">
    <property type="entry name" value="ATPase_NBD"/>
</dbReference>
<dbReference type="AlphaFoldDB" id="A0A948WYS1"/>
<evidence type="ECO:0000313" key="5">
    <source>
        <dbReference type="EMBL" id="MBU3844078.1"/>
    </source>
</evidence>
<reference evidence="5" key="1">
    <citation type="journal article" date="2021" name="PeerJ">
        <title>Extensive microbial diversity within the chicken gut microbiome revealed by metagenomics and culture.</title>
        <authorList>
            <person name="Gilroy R."/>
            <person name="Ravi A."/>
            <person name="Getino M."/>
            <person name="Pursley I."/>
            <person name="Horton D.L."/>
            <person name="Alikhan N.F."/>
            <person name="Baker D."/>
            <person name="Gharbi K."/>
            <person name="Hall N."/>
            <person name="Watson M."/>
            <person name="Adriaenssens E.M."/>
            <person name="Foster-Nyarko E."/>
            <person name="Jarju S."/>
            <person name="Secka A."/>
            <person name="Antonio M."/>
            <person name="Oren A."/>
            <person name="Chaudhuri R.R."/>
            <person name="La Ragione R."/>
            <person name="Hildebrand F."/>
            <person name="Pallen M.J."/>
        </authorList>
    </citation>
    <scope>NUCLEOTIDE SEQUENCE</scope>
    <source>
        <strain evidence="5">378</strain>
    </source>
</reference>
<keyword evidence="2" id="KW-0547">Nucleotide-binding</keyword>
<name>A0A948WYS1_9GAMM</name>
<organism evidence="5 6">
    <name type="scientific">Candidatus Anaerobiospirillum pullicola</name>
    <dbReference type="NCBI Taxonomy" id="2838451"/>
    <lineage>
        <taxon>Bacteria</taxon>
        <taxon>Pseudomonadati</taxon>
        <taxon>Pseudomonadota</taxon>
        <taxon>Gammaproteobacteria</taxon>
        <taxon>Aeromonadales</taxon>
        <taxon>Succinivibrionaceae</taxon>
        <taxon>Anaerobiospirillum</taxon>
    </lineage>
</organism>
<accession>A0A948WYS1</accession>
<dbReference type="PANTHER" id="PTHR19375">
    <property type="entry name" value="HEAT SHOCK PROTEIN 70KDA"/>
    <property type="match status" value="1"/>
</dbReference>
<feature type="coiled-coil region" evidence="4">
    <location>
        <begin position="641"/>
        <end position="685"/>
    </location>
</feature>
<dbReference type="Gene3D" id="3.30.420.40">
    <property type="match status" value="2"/>
</dbReference>
<evidence type="ECO:0000256" key="3">
    <source>
        <dbReference type="ARBA" id="ARBA00022840"/>
    </source>
</evidence>
<evidence type="ECO:0000256" key="2">
    <source>
        <dbReference type="ARBA" id="ARBA00022741"/>
    </source>
</evidence>
<comment type="caution">
    <text evidence="5">The sequence shown here is derived from an EMBL/GenBank/DDBJ whole genome shotgun (WGS) entry which is preliminary data.</text>
</comment>
<gene>
    <name evidence="5" type="ORF">H9847_04295</name>
</gene>
<dbReference type="Proteomes" id="UP000733611">
    <property type="component" value="Unassembled WGS sequence"/>
</dbReference>
<dbReference type="CDD" id="cd24029">
    <property type="entry name" value="ASKHA_NBD_HSP70_DnaK_HscA_HscC"/>
    <property type="match status" value="1"/>
</dbReference>